<organism evidence="1 3">
    <name type="scientific">Araneus ventricosus</name>
    <name type="common">Orbweaver spider</name>
    <name type="synonym">Epeira ventricosa</name>
    <dbReference type="NCBI Taxonomy" id="182803"/>
    <lineage>
        <taxon>Eukaryota</taxon>
        <taxon>Metazoa</taxon>
        <taxon>Ecdysozoa</taxon>
        <taxon>Arthropoda</taxon>
        <taxon>Chelicerata</taxon>
        <taxon>Arachnida</taxon>
        <taxon>Araneae</taxon>
        <taxon>Araneomorphae</taxon>
        <taxon>Entelegynae</taxon>
        <taxon>Araneoidea</taxon>
        <taxon>Araneidae</taxon>
        <taxon>Araneus</taxon>
    </lineage>
</organism>
<comment type="caution">
    <text evidence="1">The sequence shown here is derived from an EMBL/GenBank/DDBJ whole genome shotgun (WGS) entry which is preliminary data.</text>
</comment>
<evidence type="ECO:0000313" key="1">
    <source>
        <dbReference type="EMBL" id="GBO15388.1"/>
    </source>
</evidence>
<proteinExistence type="predicted"/>
<accession>A0A4Y2UR81</accession>
<reference evidence="1 3" key="1">
    <citation type="journal article" date="2019" name="Sci. Rep.">
        <title>Orb-weaving spider Araneus ventricosus genome elucidates the spidroin gene catalogue.</title>
        <authorList>
            <person name="Kono N."/>
            <person name="Nakamura H."/>
            <person name="Ohtoshi R."/>
            <person name="Moran D.A.P."/>
            <person name="Shinohara A."/>
            <person name="Yoshida Y."/>
            <person name="Fujiwara M."/>
            <person name="Mori M."/>
            <person name="Tomita M."/>
            <person name="Arakawa K."/>
        </authorList>
    </citation>
    <scope>NUCLEOTIDE SEQUENCE [LARGE SCALE GENOMIC DNA]</scope>
</reference>
<name>A0A4Y2UR81_ARAVE</name>
<evidence type="ECO:0000313" key="2">
    <source>
        <dbReference type="EMBL" id="GBO15391.1"/>
    </source>
</evidence>
<evidence type="ECO:0000313" key="3">
    <source>
        <dbReference type="Proteomes" id="UP000499080"/>
    </source>
</evidence>
<dbReference type="Proteomes" id="UP000499080">
    <property type="component" value="Unassembled WGS sequence"/>
</dbReference>
<sequence length="142" mass="15848">MKLKGIRTAEVRTSGFYGIFGSRKVNFSKKVRALTGRITSSNPCMELAITLNLSHDDPPKREGVRSSRLPWRESRNKDFILNVAYLLVRSRIRDLRVVSRRPDSTVYVELVYVKSVVSQTFSGRCGKESSKGVVGSGVVPSV</sequence>
<dbReference type="EMBL" id="BGPR01039437">
    <property type="protein sequence ID" value="GBO15388.1"/>
    <property type="molecule type" value="Genomic_DNA"/>
</dbReference>
<keyword evidence="3" id="KW-1185">Reference proteome</keyword>
<dbReference type="AlphaFoldDB" id="A0A4Y2UR81"/>
<protein>
    <submittedName>
        <fullName evidence="1">Uncharacterized protein</fullName>
    </submittedName>
</protein>
<gene>
    <name evidence="2" type="ORF">AVEN_171771_1</name>
    <name evidence="1" type="ORF">AVEN_264577_1</name>
</gene>
<dbReference type="EMBL" id="BGPR01039440">
    <property type="protein sequence ID" value="GBO15391.1"/>
    <property type="molecule type" value="Genomic_DNA"/>
</dbReference>